<organism evidence="1 2">
    <name type="scientific">Irpex rosettiformis</name>
    <dbReference type="NCBI Taxonomy" id="378272"/>
    <lineage>
        <taxon>Eukaryota</taxon>
        <taxon>Fungi</taxon>
        <taxon>Dikarya</taxon>
        <taxon>Basidiomycota</taxon>
        <taxon>Agaricomycotina</taxon>
        <taxon>Agaricomycetes</taxon>
        <taxon>Polyporales</taxon>
        <taxon>Irpicaceae</taxon>
        <taxon>Irpex</taxon>
    </lineage>
</organism>
<keyword evidence="2" id="KW-1185">Reference proteome</keyword>
<reference evidence="1" key="1">
    <citation type="journal article" date="2021" name="Environ. Microbiol.">
        <title>Gene family expansions and transcriptome signatures uncover fungal adaptations to wood decay.</title>
        <authorList>
            <person name="Hage H."/>
            <person name="Miyauchi S."/>
            <person name="Viragh M."/>
            <person name="Drula E."/>
            <person name="Min B."/>
            <person name="Chaduli D."/>
            <person name="Navarro D."/>
            <person name="Favel A."/>
            <person name="Norest M."/>
            <person name="Lesage-Meessen L."/>
            <person name="Balint B."/>
            <person name="Merenyi Z."/>
            <person name="de Eugenio L."/>
            <person name="Morin E."/>
            <person name="Martinez A.T."/>
            <person name="Baldrian P."/>
            <person name="Stursova M."/>
            <person name="Martinez M.J."/>
            <person name="Novotny C."/>
            <person name="Magnuson J.K."/>
            <person name="Spatafora J.W."/>
            <person name="Maurice S."/>
            <person name="Pangilinan J."/>
            <person name="Andreopoulos W."/>
            <person name="LaButti K."/>
            <person name="Hundley H."/>
            <person name="Na H."/>
            <person name="Kuo A."/>
            <person name="Barry K."/>
            <person name="Lipzen A."/>
            <person name="Henrissat B."/>
            <person name="Riley R."/>
            <person name="Ahrendt S."/>
            <person name="Nagy L.G."/>
            <person name="Grigoriev I.V."/>
            <person name="Martin F."/>
            <person name="Rosso M.N."/>
        </authorList>
    </citation>
    <scope>NUCLEOTIDE SEQUENCE</scope>
    <source>
        <strain evidence="1">CBS 384.51</strain>
    </source>
</reference>
<name>A0ACB8U015_9APHY</name>
<protein>
    <submittedName>
        <fullName evidence="1">Uncharacterized protein</fullName>
    </submittedName>
</protein>
<comment type="caution">
    <text evidence="1">The sequence shown here is derived from an EMBL/GenBank/DDBJ whole genome shotgun (WGS) entry which is preliminary data.</text>
</comment>
<proteinExistence type="predicted"/>
<evidence type="ECO:0000313" key="1">
    <source>
        <dbReference type="EMBL" id="KAI0087578.1"/>
    </source>
</evidence>
<gene>
    <name evidence="1" type="ORF">BDY19DRAFT_237719</name>
</gene>
<accession>A0ACB8U015</accession>
<sequence length="517" mass="57692">MSTAARSPFDMKSADTIIRSSDNVDFFVFRAVLILASPFFSDMFSLKQPKPSRSPGVPNVFAKDLIPIAEDSKTFDSLLRLCYPIDDPELLDLSLVENVLEAAEKYQMDEATKLSKMALRRFIPLRSLDVCAISCRLRIEEEARLAAEEWKKIMSITKMDPSRFEETLIGRSFNKMMTRISAGAYFRFLYFLRNNTGLTVRFIDGGDPSVCRSFGFGPRRALTPDSSTGRSLHNTTGADTTLISTDGVEFPVYSTILRIASAGELLTSASSSPSPSSTASQPPLVTLHIDLPSKVLAELLRLCYPFERVNMTNPLLWSVCAAAVRWNIIKVISTIRAEFRRTITPHNPNLVSLYFNAMGQNWYPEAQDVARLIARQGIQYRYAPEMESNCAMDYYKLLRLCYDFSLAARTKLSDLVPNYSFPLVEGSLSLNVDEVLALPIVANELNQPEATDTPIPVKPCTHIDPNSPGICAFNCQNVKLTPSGSAQLEDLLEKSKVWKAEVDLVLSTIELQMTILI</sequence>
<dbReference type="EMBL" id="MU274917">
    <property type="protein sequence ID" value="KAI0087578.1"/>
    <property type="molecule type" value="Genomic_DNA"/>
</dbReference>
<dbReference type="Proteomes" id="UP001055072">
    <property type="component" value="Unassembled WGS sequence"/>
</dbReference>
<evidence type="ECO:0000313" key="2">
    <source>
        <dbReference type="Proteomes" id="UP001055072"/>
    </source>
</evidence>